<comment type="caution">
    <text evidence="8">The sequence shown here is derived from an EMBL/GenBank/DDBJ whole genome shotgun (WGS) entry which is preliminary data.</text>
</comment>
<dbReference type="PANTHER" id="PTHR34737:SF2">
    <property type="entry name" value="EF-HAND DOMAIN-CONTAINING PROTEIN"/>
    <property type="match status" value="1"/>
</dbReference>
<dbReference type="AlphaFoldDB" id="A0A329SBX0"/>
<feature type="compositionally biased region" description="Polar residues" evidence="1">
    <location>
        <begin position="146"/>
        <end position="184"/>
    </location>
</feature>
<gene>
    <name evidence="8" type="ORF">PC110_g9531</name>
    <name evidence="3" type="ORF">PC113_g11438</name>
    <name evidence="4" type="ORF">PC115_g10358</name>
    <name evidence="5" type="ORF">PC117_g11838</name>
    <name evidence="6" type="ORF">PC118_g10949</name>
    <name evidence="7" type="ORF">PC129_g9177</name>
</gene>
<sequence>MKTQVVIATAALTIAATMDSAYGLAKYLNELPNGSSFEQALGHPGGDSSKTTDFAKAFAAADHTWSSSLCEAKFPGSSMTNGAAFGDPCCTWKKGGKPDFTVTAFTTTPGKATTCASKGGASGTSSAAGASGAADATKGGTSDTTESSNTGASDATKGGTSDTTESSNTGASDATKGGTSDTTESSNTGASDATTDSSTSGAGAATKGSPWGSSSTPTSGGGCAVKRTLRR</sequence>
<dbReference type="Pfam" id="PF24784">
    <property type="entry name" value="Temptin_C"/>
    <property type="match status" value="1"/>
</dbReference>
<reference evidence="3" key="2">
    <citation type="submission" date="2018-10" db="EMBL/GenBank/DDBJ databases">
        <title>Effector identification in a new, highly contiguous assembly of the strawberry crown rot pathogen Phytophthora cactorum.</title>
        <authorList>
            <person name="Armitage A.D."/>
            <person name="Nellist C.F."/>
            <person name="Bates H."/>
            <person name="Vickerstaff R.J."/>
            <person name="Harrison R.J."/>
        </authorList>
    </citation>
    <scope>NUCLEOTIDE SEQUENCE</scope>
    <source>
        <strain evidence="3">15-7</strain>
        <strain evidence="4">4032</strain>
        <strain evidence="5">4040</strain>
        <strain evidence="6">P415</strain>
        <strain evidence="7">P421</strain>
    </source>
</reference>
<dbReference type="STRING" id="29920.A0A329SBX0"/>
<dbReference type="Proteomes" id="UP000736787">
    <property type="component" value="Unassembled WGS sequence"/>
</dbReference>
<keyword evidence="9" id="KW-1185">Reference proteome</keyword>
<dbReference type="OrthoDB" id="128675at2759"/>
<dbReference type="EMBL" id="RCMK01000314">
    <property type="protein sequence ID" value="KAG2937082.1"/>
    <property type="molecule type" value="Genomic_DNA"/>
</dbReference>
<evidence type="ECO:0000313" key="8">
    <source>
        <dbReference type="EMBL" id="RAW34161.1"/>
    </source>
</evidence>
<name>A0A329SBX0_9STRA</name>
<dbReference type="Proteomes" id="UP000251314">
    <property type="component" value="Unassembled WGS sequence"/>
</dbReference>
<accession>A0A329SBX0</accession>
<dbReference type="Proteomes" id="UP000774804">
    <property type="component" value="Unassembled WGS sequence"/>
</dbReference>
<dbReference type="EMBL" id="RCML01000324">
    <property type="protein sequence ID" value="KAG2980839.1"/>
    <property type="molecule type" value="Genomic_DNA"/>
</dbReference>
<feature type="domain" description="Temptin Cys/Cys disulfide" evidence="2">
    <location>
        <begin position="23"/>
        <end position="110"/>
    </location>
</feature>
<dbReference type="Proteomes" id="UP000760860">
    <property type="component" value="Unassembled WGS sequence"/>
</dbReference>
<evidence type="ECO:0000313" key="4">
    <source>
        <dbReference type="EMBL" id="KAG2918782.1"/>
    </source>
</evidence>
<feature type="compositionally biased region" description="Low complexity" evidence="1">
    <location>
        <begin position="185"/>
        <end position="218"/>
    </location>
</feature>
<dbReference type="InterPro" id="IPR057626">
    <property type="entry name" value="S-S_Temptin"/>
</dbReference>
<reference evidence="8 9" key="1">
    <citation type="submission" date="2018-01" db="EMBL/GenBank/DDBJ databases">
        <title>Draft genome of the strawberry crown rot pathogen Phytophthora cactorum.</title>
        <authorList>
            <person name="Armitage A.D."/>
            <person name="Lysoe E."/>
            <person name="Nellist C.F."/>
            <person name="Harrison R.J."/>
            <person name="Brurberg M.B."/>
        </authorList>
    </citation>
    <scope>NUCLEOTIDE SEQUENCE [LARGE SCALE GENOMIC DNA]</scope>
    <source>
        <strain evidence="8 9">10300</strain>
    </source>
</reference>
<dbReference type="EMBL" id="MJFZ01000211">
    <property type="protein sequence ID" value="RAW34161.1"/>
    <property type="molecule type" value="Genomic_DNA"/>
</dbReference>
<evidence type="ECO:0000313" key="7">
    <source>
        <dbReference type="EMBL" id="KAG3220059.1"/>
    </source>
</evidence>
<organism evidence="8 9">
    <name type="scientific">Phytophthora cactorum</name>
    <dbReference type="NCBI Taxonomy" id="29920"/>
    <lineage>
        <taxon>Eukaryota</taxon>
        <taxon>Sar</taxon>
        <taxon>Stramenopiles</taxon>
        <taxon>Oomycota</taxon>
        <taxon>Peronosporomycetes</taxon>
        <taxon>Peronosporales</taxon>
        <taxon>Peronosporaceae</taxon>
        <taxon>Phytophthora</taxon>
    </lineage>
</organism>
<evidence type="ECO:0000313" key="9">
    <source>
        <dbReference type="Proteomes" id="UP000251314"/>
    </source>
</evidence>
<evidence type="ECO:0000256" key="1">
    <source>
        <dbReference type="SAM" id="MobiDB-lite"/>
    </source>
</evidence>
<dbReference type="VEuPathDB" id="FungiDB:PC110_g9531"/>
<feature type="compositionally biased region" description="Low complexity" evidence="1">
    <location>
        <begin position="113"/>
        <end position="145"/>
    </location>
</feature>
<proteinExistence type="predicted"/>
<evidence type="ECO:0000313" key="3">
    <source>
        <dbReference type="EMBL" id="KAG2856592.1"/>
    </source>
</evidence>
<dbReference type="Proteomes" id="UP000735874">
    <property type="component" value="Unassembled WGS sequence"/>
</dbReference>
<evidence type="ECO:0000313" key="5">
    <source>
        <dbReference type="EMBL" id="KAG2937082.1"/>
    </source>
</evidence>
<feature type="region of interest" description="Disordered" evidence="1">
    <location>
        <begin position="113"/>
        <end position="231"/>
    </location>
</feature>
<dbReference type="EMBL" id="RCMI01000304">
    <property type="protein sequence ID" value="KAG2918782.1"/>
    <property type="molecule type" value="Genomic_DNA"/>
</dbReference>
<dbReference type="PANTHER" id="PTHR34737">
    <property type="entry name" value="EF-HAND DOMAIN-CONTAINING PROTEIN"/>
    <property type="match status" value="1"/>
</dbReference>
<evidence type="ECO:0000259" key="2">
    <source>
        <dbReference type="Pfam" id="PF24784"/>
    </source>
</evidence>
<protein>
    <recommendedName>
        <fullName evidence="2">Temptin Cys/Cys disulfide domain-containing protein</fullName>
    </recommendedName>
</protein>
<dbReference type="Proteomes" id="UP000697107">
    <property type="component" value="Unassembled WGS sequence"/>
</dbReference>
<dbReference type="EMBL" id="RCMV01000282">
    <property type="protein sequence ID" value="KAG3220059.1"/>
    <property type="molecule type" value="Genomic_DNA"/>
</dbReference>
<dbReference type="EMBL" id="RCMG01000326">
    <property type="protein sequence ID" value="KAG2856592.1"/>
    <property type="molecule type" value="Genomic_DNA"/>
</dbReference>
<dbReference type="InterPro" id="IPR055313">
    <property type="entry name" value="Temptin-like"/>
</dbReference>
<evidence type="ECO:0000313" key="6">
    <source>
        <dbReference type="EMBL" id="KAG2980839.1"/>
    </source>
</evidence>